<proteinExistence type="predicted"/>
<evidence type="ECO:0000313" key="2">
    <source>
        <dbReference type="Proteomes" id="UP000288805"/>
    </source>
</evidence>
<accession>A0A438GL74</accession>
<reference evidence="1 2" key="1">
    <citation type="journal article" date="2018" name="PLoS Genet.">
        <title>Population sequencing reveals clonal diversity and ancestral inbreeding in the grapevine cultivar Chardonnay.</title>
        <authorList>
            <person name="Roach M.J."/>
            <person name="Johnson D.L."/>
            <person name="Bohlmann J."/>
            <person name="van Vuuren H.J."/>
            <person name="Jones S.J."/>
            <person name="Pretorius I.S."/>
            <person name="Schmidt S.A."/>
            <person name="Borneman A.R."/>
        </authorList>
    </citation>
    <scope>NUCLEOTIDE SEQUENCE [LARGE SCALE GENOMIC DNA]</scope>
    <source>
        <strain evidence="2">cv. Chardonnay</strain>
        <tissue evidence="1">Leaf</tissue>
    </source>
</reference>
<dbReference type="Proteomes" id="UP000288805">
    <property type="component" value="Unassembled WGS sequence"/>
</dbReference>
<dbReference type="EMBL" id="QGNW01000403">
    <property type="protein sequence ID" value="RVW72932.1"/>
    <property type="molecule type" value="Genomic_DNA"/>
</dbReference>
<name>A0A438GL74_VITVI</name>
<dbReference type="AlphaFoldDB" id="A0A438GL74"/>
<comment type="caution">
    <text evidence="1">The sequence shown here is derived from an EMBL/GenBank/DDBJ whole genome shotgun (WGS) entry which is preliminary data.</text>
</comment>
<protein>
    <submittedName>
        <fullName evidence="1">Uncharacterized protein</fullName>
    </submittedName>
</protein>
<sequence>MLLEWGDGFYKSGLHGTCGKGRYRLAMVVVEDEEPFAKRIGEEVERLEVQLVPLEGSIFRHESLAVRDPNSALEVANLRGSIEQGGGEVRASFERRPGFFPVKWGFFKEVLRTI</sequence>
<organism evidence="1 2">
    <name type="scientific">Vitis vinifera</name>
    <name type="common">Grape</name>
    <dbReference type="NCBI Taxonomy" id="29760"/>
    <lineage>
        <taxon>Eukaryota</taxon>
        <taxon>Viridiplantae</taxon>
        <taxon>Streptophyta</taxon>
        <taxon>Embryophyta</taxon>
        <taxon>Tracheophyta</taxon>
        <taxon>Spermatophyta</taxon>
        <taxon>Magnoliopsida</taxon>
        <taxon>eudicotyledons</taxon>
        <taxon>Gunneridae</taxon>
        <taxon>Pentapetalae</taxon>
        <taxon>rosids</taxon>
        <taxon>Vitales</taxon>
        <taxon>Vitaceae</taxon>
        <taxon>Viteae</taxon>
        <taxon>Vitis</taxon>
    </lineage>
</organism>
<evidence type="ECO:0000313" key="1">
    <source>
        <dbReference type="EMBL" id="RVW72932.1"/>
    </source>
</evidence>
<gene>
    <name evidence="1" type="ORF">CK203_053084</name>
</gene>